<keyword evidence="2 7" id="KW-0812">Transmembrane</keyword>
<dbReference type="Pfam" id="PF12821">
    <property type="entry name" value="ThrE_2"/>
    <property type="match status" value="1"/>
</dbReference>
<evidence type="ECO:0000256" key="2">
    <source>
        <dbReference type="ARBA" id="ARBA00022692"/>
    </source>
</evidence>
<feature type="transmembrane region" description="Helical" evidence="7">
    <location>
        <begin position="442"/>
        <end position="459"/>
    </location>
</feature>
<keyword evidence="4 7" id="KW-0472">Membrane</keyword>
<feature type="domain" description="Threonine/serine exporter-like N-terminal" evidence="8">
    <location>
        <begin position="161"/>
        <end position="397"/>
    </location>
</feature>
<feature type="transmembrane region" description="Helical" evidence="7">
    <location>
        <begin position="344"/>
        <end position="365"/>
    </location>
</feature>
<dbReference type="PANTHER" id="PTHR31082:SF4">
    <property type="entry name" value="PHEROMONE-REGULATED MEMBRANE PROTEIN 10"/>
    <property type="match status" value="1"/>
</dbReference>
<sequence length="560" mass="62090">MGDDQFDEKQVNEVNGDEPVTNEKENVVVLNIPTLTIDLSPTNTISDSPIKRGRTLRKKKNEAKKMVKNMSDHQSQSTGGILSQLLRLNNVSRSKKSPKLLERRANSSSSLTTLVQNSSNFLGLQSNRSSVCYDNVVTPLTLEERMNITVNIADILLKQDYLLLLSRCMVKFGSPAHRLEQNMARNSQALNVNSNFVFLPGVALITFGDKDTHTSDTHIIKVDREYDMGKLERVYKISRCLVHEEVDLEEAFERLEEIMAEPPTWPWWVHIINYGLCSFFVAPLCFNGSWIDALVSGLIGLCIGALSVISAKIYNYANVFEISATVVTALVATALHNYVCYTPVILSSIVLLLPGLSFTTSVIELASRNTISGVIRLVFSLIVSFMLGFGLNMGANLWKAAGGVEVVEQSTCYSVSPYWYFLLCPPLAITYSIYLNASWRQWPPMMILSIIGFTVSYFTNQITDVSTSSAISTFFIALVGNLYSRITHRFGYASVLGATIMLVPGSLGVRGIVDVFNHSSQGVNLAFEMIVISMSMSVGLFIGTLIVYPLGKKRTSMMMF</sequence>
<feature type="transmembrane region" description="Helical" evidence="7">
    <location>
        <begin position="525"/>
        <end position="550"/>
    </location>
</feature>
<dbReference type="InterPro" id="IPR010619">
    <property type="entry name" value="ThrE-like_N"/>
</dbReference>
<dbReference type="InterPro" id="IPR051361">
    <property type="entry name" value="ThrE/Ser_Exporter"/>
</dbReference>
<feature type="region of interest" description="Disordered" evidence="6">
    <location>
        <begin position="56"/>
        <end position="79"/>
    </location>
</feature>
<gene>
    <name evidence="10" type="primary">PRM10_3</name>
    <name evidence="10" type="ORF">K7432_002744</name>
</gene>
<evidence type="ECO:0000256" key="5">
    <source>
        <dbReference type="ARBA" id="ARBA00034125"/>
    </source>
</evidence>
<evidence type="ECO:0000256" key="3">
    <source>
        <dbReference type="ARBA" id="ARBA00022989"/>
    </source>
</evidence>
<feature type="transmembrane region" description="Helical" evidence="7">
    <location>
        <begin position="490"/>
        <end position="513"/>
    </location>
</feature>
<proteinExistence type="inferred from homology"/>
<evidence type="ECO:0000256" key="7">
    <source>
        <dbReference type="SAM" id="Phobius"/>
    </source>
</evidence>
<feature type="region of interest" description="Disordered" evidence="6">
    <location>
        <begin position="1"/>
        <end position="20"/>
    </location>
</feature>
<feature type="domain" description="Threonine/Serine exporter ThrE" evidence="9">
    <location>
        <begin position="427"/>
        <end position="545"/>
    </location>
</feature>
<keyword evidence="3 7" id="KW-1133">Transmembrane helix</keyword>
<evidence type="ECO:0000259" key="9">
    <source>
        <dbReference type="Pfam" id="PF12821"/>
    </source>
</evidence>
<comment type="similarity">
    <text evidence="5">Belongs to the ThrE exporter (TC 2.A.79) family.</text>
</comment>
<keyword evidence="11" id="KW-1185">Reference proteome</keyword>
<dbReference type="EMBL" id="JASJQH010006952">
    <property type="protein sequence ID" value="KAK9722356.1"/>
    <property type="molecule type" value="Genomic_DNA"/>
</dbReference>
<accession>A0ABR2W7B4</accession>
<comment type="caution">
    <text evidence="10">The sequence shown here is derived from an EMBL/GenBank/DDBJ whole genome shotgun (WGS) entry which is preliminary data.</text>
</comment>
<dbReference type="PANTHER" id="PTHR31082">
    <property type="entry name" value="PHEROMONE-REGULATED MEMBRANE PROTEIN 10"/>
    <property type="match status" value="1"/>
</dbReference>
<dbReference type="Pfam" id="PF06738">
    <property type="entry name" value="ThrE"/>
    <property type="match status" value="1"/>
</dbReference>
<feature type="transmembrane region" description="Helical" evidence="7">
    <location>
        <begin position="316"/>
        <end position="338"/>
    </location>
</feature>
<evidence type="ECO:0000256" key="1">
    <source>
        <dbReference type="ARBA" id="ARBA00004141"/>
    </source>
</evidence>
<evidence type="ECO:0000256" key="4">
    <source>
        <dbReference type="ARBA" id="ARBA00023136"/>
    </source>
</evidence>
<feature type="transmembrane region" description="Helical" evidence="7">
    <location>
        <begin position="465"/>
        <end position="483"/>
    </location>
</feature>
<feature type="transmembrane region" description="Helical" evidence="7">
    <location>
        <begin position="418"/>
        <end position="435"/>
    </location>
</feature>
<protein>
    <submittedName>
        <fullName evidence="10">Pheromone-regulated protein prm10</fullName>
    </submittedName>
</protein>
<evidence type="ECO:0000313" key="11">
    <source>
        <dbReference type="Proteomes" id="UP001479436"/>
    </source>
</evidence>
<dbReference type="InterPro" id="IPR024528">
    <property type="entry name" value="ThrE_2"/>
</dbReference>
<feature type="transmembrane region" description="Helical" evidence="7">
    <location>
        <begin position="290"/>
        <end position="309"/>
    </location>
</feature>
<organism evidence="10 11">
    <name type="scientific">Basidiobolus ranarum</name>
    <dbReference type="NCBI Taxonomy" id="34480"/>
    <lineage>
        <taxon>Eukaryota</taxon>
        <taxon>Fungi</taxon>
        <taxon>Fungi incertae sedis</taxon>
        <taxon>Zoopagomycota</taxon>
        <taxon>Entomophthoromycotina</taxon>
        <taxon>Basidiobolomycetes</taxon>
        <taxon>Basidiobolales</taxon>
        <taxon>Basidiobolaceae</taxon>
        <taxon>Basidiobolus</taxon>
    </lineage>
</organism>
<dbReference type="Proteomes" id="UP001479436">
    <property type="component" value="Unassembled WGS sequence"/>
</dbReference>
<feature type="transmembrane region" description="Helical" evidence="7">
    <location>
        <begin position="377"/>
        <end position="398"/>
    </location>
</feature>
<evidence type="ECO:0000256" key="6">
    <source>
        <dbReference type="SAM" id="MobiDB-lite"/>
    </source>
</evidence>
<name>A0ABR2W7B4_9FUNG</name>
<reference evidence="10 11" key="1">
    <citation type="submission" date="2023-04" db="EMBL/GenBank/DDBJ databases">
        <title>Genome of Basidiobolus ranarum AG-B5.</title>
        <authorList>
            <person name="Stajich J.E."/>
            <person name="Carter-House D."/>
            <person name="Gryganskyi A."/>
        </authorList>
    </citation>
    <scope>NUCLEOTIDE SEQUENCE [LARGE SCALE GENOMIC DNA]</scope>
    <source>
        <strain evidence="10 11">AG-B5</strain>
    </source>
</reference>
<evidence type="ECO:0000259" key="8">
    <source>
        <dbReference type="Pfam" id="PF06738"/>
    </source>
</evidence>
<evidence type="ECO:0000313" key="10">
    <source>
        <dbReference type="EMBL" id="KAK9722356.1"/>
    </source>
</evidence>
<comment type="subcellular location">
    <subcellularLocation>
        <location evidence="1">Membrane</location>
        <topology evidence="1">Multi-pass membrane protein</topology>
    </subcellularLocation>
</comment>